<gene>
    <name evidence="4" type="ORF">LEA_17337</name>
</gene>
<evidence type="ECO:0000313" key="4">
    <source>
        <dbReference type="EMBL" id="EKC51550.1"/>
    </source>
</evidence>
<evidence type="ECO:0000256" key="3">
    <source>
        <dbReference type="ARBA" id="ARBA00022777"/>
    </source>
</evidence>
<dbReference type="AlphaFoldDB" id="K1SD19"/>
<dbReference type="EMBL" id="AJWY01011870">
    <property type="protein sequence ID" value="EKC51550.1"/>
    <property type="molecule type" value="Genomic_DNA"/>
</dbReference>
<dbReference type="PANTHER" id="PTHR23359">
    <property type="entry name" value="NUCLEOTIDE KINASE"/>
    <property type="match status" value="1"/>
</dbReference>
<dbReference type="EC" id="2.7.4.-" evidence="4"/>
<sequence>MYLIMLGAQGTGKGTVAGILAKETGWPQISTGDIFRANISNNTELGIKANEYISKGQLVPDDITVPMVINRLSEDDCRDGAILDGFPRTVEQAEKLDEILAEKSKKVDLVINLTTPRDEIITRIFK</sequence>
<dbReference type="PRINTS" id="PR00094">
    <property type="entry name" value="ADENYLTKNASE"/>
</dbReference>
<dbReference type="InterPro" id="IPR027417">
    <property type="entry name" value="P-loop_NTPase"/>
</dbReference>
<dbReference type="Gene3D" id="3.40.50.300">
    <property type="entry name" value="P-loop containing nucleotide triphosphate hydrolases"/>
    <property type="match status" value="1"/>
</dbReference>
<dbReference type="SUPFAM" id="SSF52540">
    <property type="entry name" value="P-loop containing nucleoside triphosphate hydrolases"/>
    <property type="match status" value="1"/>
</dbReference>
<keyword evidence="3 4" id="KW-0418">Kinase</keyword>
<evidence type="ECO:0000256" key="2">
    <source>
        <dbReference type="ARBA" id="ARBA00022741"/>
    </source>
</evidence>
<name>K1SD19_9ZZZZ</name>
<dbReference type="CDD" id="cd01428">
    <property type="entry name" value="ADK"/>
    <property type="match status" value="1"/>
</dbReference>
<evidence type="ECO:0000256" key="1">
    <source>
        <dbReference type="ARBA" id="ARBA00022679"/>
    </source>
</evidence>
<accession>K1SD19</accession>
<keyword evidence="2" id="KW-0547">Nucleotide-binding</keyword>
<protein>
    <submittedName>
        <fullName evidence="4">Adenylate kinase</fullName>
        <ecNumber evidence="4">2.7.4.-</ecNumber>
    </submittedName>
</protein>
<keyword evidence="1 4" id="KW-0808">Transferase</keyword>
<reference evidence="4" key="1">
    <citation type="journal article" date="2013" name="Environ. Microbiol.">
        <title>Microbiota from the distal guts of lean and obese adolescents exhibit partial functional redundancy besides clear differences in community structure.</title>
        <authorList>
            <person name="Ferrer M."/>
            <person name="Ruiz A."/>
            <person name="Lanza F."/>
            <person name="Haange S.B."/>
            <person name="Oberbach A."/>
            <person name="Till H."/>
            <person name="Bargiela R."/>
            <person name="Campoy C."/>
            <person name="Segura M.T."/>
            <person name="Richter M."/>
            <person name="von Bergen M."/>
            <person name="Seifert J."/>
            <person name="Suarez A."/>
        </authorList>
    </citation>
    <scope>NUCLEOTIDE SEQUENCE</scope>
</reference>
<dbReference type="InterPro" id="IPR033690">
    <property type="entry name" value="Adenylat_kinase_CS"/>
</dbReference>
<comment type="caution">
    <text evidence="4">The sequence shown here is derived from an EMBL/GenBank/DDBJ whole genome shotgun (WGS) entry which is preliminary data.</text>
</comment>
<dbReference type="HAMAP" id="MF_00235">
    <property type="entry name" value="Adenylate_kinase_Adk"/>
    <property type="match status" value="1"/>
</dbReference>
<organism evidence="4">
    <name type="scientific">human gut metagenome</name>
    <dbReference type="NCBI Taxonomy" id="408170"/>
    <lineage>
        <taxon>unclassified sequences</taxon>
        <taxon>metagenomes</taxon>
        <taxon>organismal metagenomes</taxon>
    </lineage>
</organism>
<dbReference type="GO" id="GO:0006139">
    <property type="term" value="P:nucleobase-containing compound metabolic process"/>
    <property type="evidence" value="ECO:0007669"/>
    <property type="project" value="InterPro"/>
</dbReference>
<proteinExistence type="inferred from homology"/>
<dbReference type="GO" id="GO:0005524">
    <property type="term" value="F:ATP binding"/>
    <property type="evidence" value="ECO:0007669"/>
    <property type="project" value="InterPro"/>
</dbReference>
<dbReference type="GO" id="GO:0019205">
    <property type="term" value="F:nucleobase-containing compound kinase activity"/>
    <property type="evidence" value="ECO:0007669"/>
    <property type="project" value="InterPro"/>
</dbReference>
<dbReference type="PROSITE" id="PS00113">
    <property type="entry name" value="ADENYLATE_KINASE"/>
    <property type="match status" value="1"/>
</dbReference>
<dbReference type="Pfam" id="PF00406">
    <property type="entry name" value="ADK"/>
    <property type="match status" value="1"/>
</dbReference>
<dbReference type="InterPro" id="IPR000850">
    <property type="entry name" value="Adenylat/UMP-CMP_kin"/>
</dbReference>